<dbReference type="Proteomes" id="UP000292362">
    <property type="component" value="Unassembled WGS sequence"/>
</dbReference>
<dbReference type="Gene3D" id="3.30.780.10">
    <property type="entry name" value="SUI1-like domain"/>
    <property type="match status" value="1"/>
</dbReference>
<dbReference type="InterPro" id="IPR036877">
    <property type="entry name" value="SUI1_dom_sf"/>
</dbReference>
<gene>
    <name evidence="2" type="ORF">CWI37_1246p0030</name>
</gene>
<accession>A0A4Q9KYI6</accession>
<sequence length="189" mass="21524">MQNAEEKVISVWIVPSRQQKHKKQTLIKGIPTEQQQNTLRVLKKEMSCVGAIRQEDGGTIELNGNFSYSIENILKNYFSEYSNGCYKGEGVNVYEVLMCMSVNNRVLMCMSVNNRVLMCMSVNNRVLMCMSVNNRVLMCMSVNNRVLMCMSVNNRVLMCMKGVSNKISELKGVIDISSQLECVYKSIYN</sequence>
<dbReference type="GO" id="GO:0003743">
    <property type="term" value="F:translation initiation factor activity"/>
    <property type="evidence" value="ECO:0007669"/>
    <property type="project" value="InterPro"/>
</dbReference>
<protein>
    <recommendedName>
        <fullName evidence="1">SUI1 domain-containing protein</fullName>
    </recommendedName>
</protein>
<dbReference type="SUPFAM" id="SSF55159">
    <property type="entry name" value="eIF1-like"/>
    <property type="match status" value="1"/>
</dbReference>
<dbReference type="InterPro" id="IPR001950">
    <property type="entry name" value="SUI1"/>
</dbReference>
<dbReference type="Pfam" id="PF01253">
    <property type="entry name" value="SUI1"/>
    <property type="match status" value="1"/>
</dbReference>
<dbReference type="PROSITE" id="PS50296">
    <property type="entry name" value="SUI1"/>
    <property type="match status" value="1"/>
</dbReference>
<reference evidence="2 3" key="1">
    <citation type="submission" date="2017-12" db="EMBL/GenBank/DDBJ databases">
        <authorList>
            <person name="Pombert J.-F."/>
            <person name="Haag K.L."/>
            <person name="Ebert D."/>
        </authorList>
    </citation>
    <scope>NUCLEOTIDE SEQUENCE [LARGE SCALE GENOMIC DNA]</scope>
    <source>
        <strain evidence="2">FI-OER-3-3</strain>
    </source>
</reference>
<evidence type="ECO:0000259" key="1">
    <source>
        <dbReference type="PROSITE" id="PS50296"/>
    </source>
</evidence>
<comment type="caution">
    <text evidence="2">The sequence shown here is derived from an EMBL/GenBank/DDBJ whole genome shotgun (WGS) entry which is preliminary data.</text>
</comment>
<dbReference type="EMBL" id="PITJ01001246">
    <property type="protein sequence ID" value="TBT99704.1"/>
    <property type="molecule type" value="Genomic_DNA"/>
</dbReference>
<dbReference type="VEuPathDB" id="MicrosporidiaDB:CWI37_1246p0030"/>
<organism evidence="2 3">
    <name type="scientific">Hamiltosporidium tvaerminnensis</name>
    <dbReference type="NCBI Taxonomy" id="1176355"/>
    <lineage>
        <taxon>Eukaryota</taxon>
        <taxon>Fungi</taxon>
        <taxon>Fungi incertae sedis</taxon>
        <taxon>Microsporidia</taxon>
        <taxon>Dubosqiidae</taxon>
        <taxon>Hamiltosporidium</taxon>
    </lineage>
</organism>
<name>A0A4Q9KYI6_9MICR</name>
<evidence type="ECO:0000313" key="3">
    <source>
        <dbReference type="Proteomes" id="UP000292362"/>
    </source>
</evidence>
<proteinExistence type="predicted"/>
<feature type="domain" description="SUI1" evidence="1">
    <location>
        <begin position="11"/>
        <end position="78"/>
    </location>
</feature>
<evidence type="ECO:0000313" key="2">
    <source>
        <dbReference type="EMBL" id="TBT99704.1"/>
    </source>
</evidence>
<dbReference type="AlphaFoldDB" id="A0A4Q9KYI6"/>